<keyword evidence="2" id="KW-1185">Reference proteome</keyword>
<dbReference type="RefSeq" id="WP_157234418.1">
    <property type="nucleotide sequence ID" value="NZ_JBBWYZ010000005.1"/>
</dbReference>
<name>A0ABU9EIT6_LIMFS</name>
<proteinExistence type="predicted"/>
<reference evidence="1 2" key="1">
    <citation type="journal article" date="2024" name="Front. Microbiol.">
        <title>Transcriptomic insights into the dominance of two phototrophs throughout the water column of a tropical hypersaline-alkaline crater lake (Dziani Dzaha, Mayotte).</title>
        <authorList>
            <person name="Duperron S."/>
            <person name="Halary S."/>
            <person name="Bouly J.-P."/>
            <person name="Roussel T."/>
            <person name="Hugoni M."/>
            <person name="Bruto M."/>
            <person name="Oger P."/>
            <person name="Duval C."/>
            <person name="Woo A."/>
            <person name="Jezequiel D."/>
            <person name="Ader M."/>
            <person name="Leboulanger C."/>
            <person name="Agogue H."/>
            <person name="Grossi V."/>
            <person name="Trousselier M."/>
            <person name="Bernard C."/>
        </authorList>
    </citation>
    <scope>NUCLEOTIDE SEQUENCE [LARGE SCALE GENOMIC DNA]</scope>
    <source>
        <strain evidence="1 2">PMC 851.14</strain>
    </source>
</reference>
<comment type="caution">
    <text evidence="1">The sequence shown here is derived from an EMBL/GenBank/DDBJ whole genome shotgun (WGS) entry which is preliminary data.</text>
</comment>
<evidence type="ECO:0000313" key="1">
    <source>
        <dbReference type="EMBL" id="MEK9511284.1"/>
    </source>
</evidence>
<dbReference type="EMBL" id="JBBWYZ010000005">
    <property type="protein sequence ID" value="MEK9511284.1"/>
    <property type="molecule type" value="Genomic_DNA"/>
</dbReference>
<gene>
    <name evidence="1" type="ORF">AAEJ74_06125</name>
</gene>
<protein>
    <submittedName>
        <fullName evidence="1">Uncharacterized protein</fullName>
    </submittedName>
</protein>
<dbReference type="Proteomes" id="UP001387447">
    <property type="component" value="Unassembled WGS sequence"/>
</dbReference>
<evidence type="ECO:0000313" key="2">
    <source>
        <dbReference type="Proteomes" id="UP001387447"/>
    </source>
</evidence>
<organism evidence="1 2">
    <name type="scientific">Limnospira fusiformis PMC 851.14</name>
    <dbReference type="NCBI Taxonomy" id="2219512"/>
    <lineage>
        <taxon>Bacteria</taxon>
        <taxon>Bacillati</taxon>
        <taxon>Cyanobacteriota</taxon>
        <taxon>Cyanophyceae</taxon>
        <taxon>Oscillatoriophycideae</taxon>
        <taxon>Oscillatoriales</taxon>
        <taxon>Sirenicapillariaceae</taxon>
        <taxon>Limnospira</taxon>
    </lineage>
</organism>
<accession>A0ABU9EIT6</accession>
<sequence>MKSCYHKIDNIAPTGAQVSTGTDARATMGGIGMVKKRSPYPTLEL</sequence>